<dbReference type="InterPro" id="IPR053806">
    <property type="entry name" value="MTHFR_C"/>
</dbReference>
<evidence type="ECO:0000313" key="2">
    <source>
        <dbReference type="EMBL" id="EDO41827.1"/>
    </source>
</evidence>
<sequence>VTSLPWNDEELALETSFIKEKLIHFNSNGILSINSQPSVNAASSTDPLLGWGGEGGYIYQKAYLEFFASPEVVYILLQELKNYPQVNYHVVNNHLRNLGKEF</sequence>
<dbReference type="PANTHER" id="PTHR45754">
    <property type="entry name" value="METHYLENETETRAHYDROFOLATE REDUCTASE"/>
    <property type="match status" value="1"/>
</dbReference>
<dbReference type="HOGENOM" id="CLU_2284509_0_0_1"/>
<dbReference type="PANTHER" id="PTHR45754:SF3">
    <property type="entry name" value="METHYLENETETRAHYDROFOLATE REDUCTASE (NADPH)"/>
    <property type="match status" value="1"/>
</dbReference>
<organism evidence="2 3">
    <name type="scientific">Nematostella vectensis</name>
    <name type="common">Starlet sea anemone</name>
    <dbReference type="NCBI Taxonomy" id="45351"/>
    <lineage>
        <taxon>Eukaryota</taxon>
        <taxon>Metazoa</taxon>
        <taxon>Cnidaria</taxon>
        <taxon>Anthozoa</taxon>
        <taxon>Hexacorallia</taxon>
        <taxon>Actiniaria</taxon>
        <taxon>Edwardsiidae</taxon>
        <taxon>Nematostella</taxon>
    </lineage>
</organism>
<gene>
    <name evidence="2" type="ORF">NEMVEDRAFT_v1g206063</name>
</gene>
<dbReference type="STRING" id="45351.A7S359"/>
<evidence type="ECO:0000313" key="3">
    <source>
        <dbReference type="Proteomes" id="UP000001593"/>
    </source>
</evidence>
<keyword evidence="3" id="KW-1185">Reference proteome</keyword>
<dbReference type="EMBL" id="DS469572">
    <property type="protein sequence ID" value="EDO41827.1"/>
    <property type="molecule type" value="Genomic_DNA"/>
</dbReference>
<reference evidence="2 3" key="1">
    <citation type="journal article" date="2007" name="Science">
        <title>Sea anemone genome reveals ancestral eumetazoan gene repertoire and genomic organization.</title>
        <authorList>
            <person name="Putnam N.H."/>
            <person name="Srivastava M."/>
            <person name="Hellsten U."/>
            <person name="Dirks B."/>
            <person name="Chapman J."/>
            <person name="Salamov A."/>
            <person name="Terry A."/>
            <person name="Shapiro H."/>
            <person name="Lindquist E."/>
            <person name="Kapitonov V.V."/>
            <person name="Jurka J."/>
            <person name="Genikhovich G."/>
            <person name="Grigoriev I.V."/>
            <person name="Lucas S.M."/>
            <person name="Steele R.E."/>
            <person name="Finnerty J.R."/>
            <person name="Technau U."/>
            <person name="Martindale M.Q."/>
            <person name="Rokhsar D.S."/>
        </authorList>
    </citation>
    <scope>NUCLEOTIDE SEQUENCE [LARGE SCALE GENOMIC DNA]</scope>
    <source>
        <strain evidence="3">CH2 X CH6</strain>
    </source>
</reference>
<dbReference type="Pfam" id="PF21895">
    <property type="entry name" value="MTHFR_C"/>
    <property type="match status" value="1"/>
</dbReference>
<evidence type="ECO:0000259" key="1">
    <source>
        <dbReference type="Pfam" id="PF21895"/>
    </source>
</evidence>
<dbReference type="Proteomes" id="UP000001593">
    <property type="component" value="Unassembled WGS sequence"/>
</dbReference>
<name>A7S359_NEMVE</name>
<dbReference type="PhylomeDB" id="A7S359"/>
<protein>
    <recommendedName>
        <fullName evidence="1">MTHFR SAM-binding regulatory domain-containing protein</fullName>
    </recommendedName>
</protein>
<feature type="domain" description="MTHFR SAM-binding regulatory" evidence="1">
    <location>
        <begin position="1"/>
        <end position="98"/>
    </location>
</feature>
<accession>A7S359</accession>
<feature type="non-terminal residue" evidence="2">
    <location>
        <position position="102"/>
    </location>
</feature>
<proteinExistence type="predicted"/>
<dbReference type="AlphaFoldDB" id="A7S359"/>
<dbReference type="eggNOG" id="KOG0564">
    <property type="taxonomic scope" value="Eukaryota"/>
</dbReference>
<dbReference type="InParanoid" id="A7S359"/>